<gene>
    <name evidence="2" type="primary">rimM</name>
    <name evidence="2" type="ORF">EFREU_v1c03950</name>
</gene>
<name>A0A2K8NUH9_9MOLU</name>
<dbReference type="Gene3D" id="2.40.30.60">
    <property type="entry name" value="RimM"/>
    <property type="match status" value="1"/>
</dbReference>
<evidence type="ECO:0000313" key="2">
    <source>
        <dbReference type="EMBL" id="ATZ16421.1"/>
    </source>
</evidence>
<dbReference type="GO" id="GO:0006364">
    <property type="term" value="P:rRNA processing"/>
    <property type="evidence" value="ECO:0007669"/>
    <property type="project" value="InterPro"/>
</dbReference>
<dbReference type="KEGG" id="efr:EFREU_v1c03950"/>
<dbReference type="Proteomes" id="UP000232222">
    <property type="component" value="Chromosome"/>
</dbReference>
<sequence length="166" mass="18910">MDNKFLELGTIAKTSGLQGEVKLLLDSHIIYQPQIKTASSIYLFVKQAGTWQPLVVSQIQKSQKTKTTLLLKFQNYDSATKANSLIGYKLYALKTDLSFQIQPLWTDYQAIVDGQNKLILETWNNGHYDLVKVQLTKPLWVPLIPPYLVEVKDESKELILDLKGLE</sequence>
<reference evidence="2 3" key="1">
    <citation type="submission" date="2017-11" db="EMBL/GenBank/DDBJ databases">
        <title>Genome sequence of Entomoplasma freundtii BARC 318 (ATCC 51999).</title>
        <authorList>
            <person name="Lo W.-S."/>
            <person name="Gasparich G.E."/>
            <person name="Kuo C.-H."/>
        </authorList>
    </citation>
    <scope>NUCLEOTIDE SEQUENCE [LARGE SCALE GENOMIC DNA]</scope>
    <source>
        <strain evidence="2 3">BARC 318</strain>
    </source>
</reference>
<evidence type="ECO:0000313" key="3">
    <source>
        <dbReference type="Proteomes" id="UP000232222"/>
    </source>
</evidence>
<evidence type="ECO:0000259" key="1">
    <source>
        <dbReference type="Pfam" id="PF01782"/>
    </source>
</evidence>
<dbReference type="SUPFAM" id="SSF50447">
    <property type="entry name" value="Translation proteins"/>
    <property type="match status" value="1"/>
</dbReference>
<dbReference type="InterPro" id="IPR036976">
    <property type="entry name" value="RimM_N_sf"/>
</dbReference>
<dbReference type="Pfam" id="PF01782">
    <property type="entry name" value="RimM"/>
    <property type="match status" value="1"/>
</dbReference>
<dbReference type="InterPro" id="IPR002676">
    <property type="entry name" value="RimM_N"/>
</dbReference>
<proteinExistence type="predicted"/>
<accession>A0A2K8NUH9</accession>
<feature type="domain" description="RimM N-terminal" evidence="1">
    <location>
        <begin position="8"/>
        <end position="95"/>
    </location>
</feature>
<dbReference type="OrthoDB" id="9783509at2"/>
<dbReference type="EMBL" id="CP024962">
    <property type="protein sequence ID" value="ATZ16421.1"/>
    <property type="molecule type" value="Genomic_DNA"/>
</dbReference>
<protein>
    <submittedName>
        <fullName evidence="2">16S rRNA processing protein RimM</fullName>
    </submittedName>
</protein>
<dbReference type="AlphaFoldDB" id="A0A2K8NUH9"/>
<organism evidence="2 3">
    <name type="scientific">Entomoplasma freundtii</name>
    <dbReference type="NCBI Taxonomy" id="74700"/>
    <lineage>
        <taxon>Bacteria</taxon>
        <taxon>Bacillati</taxon>
        <taxon>Mycoplasmatota</taxon>
        <taxon>Mollicutes</taxon>
        <taxon>Entomoplasmatales</taxon>
        <taxon>Entomoplasmataceae</taxon>
        <taxon>Entomoplasma</taxon>
    </lineage>
</organism>
<dbReference type="RefSeq" id="WP_100609378.1">
    <property type="nucleotide sequence ID" value="NZ_CP024962.1"/>
</dbReference>
<dbReference type="InterPro" id="IPR009000">
    <property type="entry name" value="Transl_B-barrel_sf"/>
</dbReference>
<keyword evidence="3" id="KW-1185">Reference proteome</keyword>